<protein>
    <recommendedName>
        <fullName evidence="4">Capsule assembly protein Wzi</fullName>
    </recommendedName>
</protein>
<accession>A0A1M6WKN1</accession>
<gene>
    <name evidence="2" type="ORF">SAMN05720469_12520</name>
</gene>
<proteinExistence type="predicted"/>
<name>A0A1M6WKN1_9BACT</name>
<dbReference type="RefSeq" id="WP_143159448.1">
    <property type="nucleotide sequence ID" value="NZ_FRAW01000025.1"/>
</dbReference>
<keyword evidence="3" id="KW-1185">Reference proteome</keyword>
<keyword evidence="1" id="KW-0732">Signal</keyword>
<dbReference type="EMBL" id="FRAW01000025">
    <property type="protein sequence ID" value="SHK94278.1"/>
    <property type="molecule type" value="Genomic_DNA"/>
</dbReference>
<sequence length="574" mass="65535">MNYLNHFNRILRILLLAGICVFAEITPETKGMQDTRFDGTFLTASPTFVYDRNSQMGGIHSESEEWTPSKMRYRMLVNRLSATPLWDVQDPSVWLSVGNEIGDMMYQDARVGGWNQAAPNRTPMQEVGFRSKSYDGIWTTARYFQVDHYSVKSRAERERMVGTTSYSLFGENLPFFSTMYAGLGYSASSFEVLALAGHEYIWEMGESGRWIPVELKPRAETRFDSRYFHANLVFEYGEYTLLKNKTVGNRKEISGSVKIGGDSLSQSFRLWNLALGAAFRAVDDSGAVPFGIRDDYVVFPFLEISLRPAKRLTLAGFIGTSGREFAGKDSVNLELPASAWVRTNVGFKNHVASTLNPLGEDYEYYNTDTIHLRTDGVMQLHRLYMDLRTRVNLFEFGVNVAGWIEKGAETFGIDEKEPRGAGKNPYVYRTGDVDRIDSWIRGVSGEALLAYRYEKIFSLLARAGLERIDGDEERFEVNPAEEWVSIGAEWNLWDYFWIQHSWSYRSDARWNLRSENPFVVKGSWYWDASFTQNFPKYGLSLSATLVHSLGKNLVQVPNGGEDVTRFFCNIVKKF</sequence>
<reference evidence="3" key="1">
    <citation type="submission" date="2016-11" db="EMBL/GenBank/DDBJ databases">
        <authorList>
            <person name="Varghese N."/>
            <person name="Submissions S."/>
        </authorList>
    </citation>
    <scope>NUCLEOTIDE SEQUENCE [LARGE SCALE GENOMIC DNA]</scope>
    <source>
        <strain evidence="3">UWOS</strain>
    </source>
</reference>
<organism evidence="2 3">
    <name type="scientific">Fibrobacter intestinalis</name>
    <dbReference type="NCBI Taxonomy" id="28122"/>
    <lineage>
        <taxon>Bacteria</taxon>
        <taxon>Pseudomonadati</taxon>
        <taxon>Fibrobacterota</taxon>
        <taxon>Fibrobacteria</taxon>
        <taxon>Fibrobacterales</taxon>
        <taxon>Fibrobacteraceae</taxon>
        <taxon>Fibrobacter</taxon>
    </lineage>
</organism>
<evidence type="ECO:0008006" key="4">
    <source>
        <dbReference type="Google" id="ProtNLM"/>
    </source>
</evidence>
<dbReference type="AlphaFoldDB" id="A0A1M6WKN1"/>
<evidence type="ECO:0000313" key="2">
    <source>
        <dbReference type="EMBL" id="SHK94278.1"/>
    </source>
</evidence>
<evidence type="ECO:0000256" key="1">
    <source>
        <dbReference type="SAM" id="SignalP"/>
    </source>
</evidence>
<feature type="chain" id="PRO_5012432419" description="Capsule assembly protein Wzi" evidence="1">
    <location>
        <begin position="24"/>
        <end position="574"/>
    </location>
</feature>
<feature type="signal peptide" evidence="1">
    <location>
        <begin position="1"/>
        <end position="23"/>
    </location>
</feature>
<dbReference type="Proteomes" id="UP000184275">
    <property type="component" value="Unassembled WGS sequence"/>
</dbReference>
<evidence type="ECO:0000313" key="3">
    <source>
        <dbReference type="Proteomes" id="UP000184275"/>
    </source>
</evidence>